<dbReference type="PANTHER" id="PTHR21367">
    <property type="entry name" value="ARGININE-TRNA-PROTEIN TRANSFERASE 1"/>
    <property type="match status" value="1"/>
</dbReference>
<feature type="region of interest" description="Disordered" evidence="5">
    <location>
        <begin position="1"/>
        <end position="47"/>
    </location>
</feature>
<evidence type="ECO:0000256" key="3">
    <source>
        <dbReference type="ARBA" id="ARBA00022679"/>
    </source>
</evidence>
<evidence type="ECO:0000256" key="1">
    <source>
        <dbReference type="ARBA" id="ARBA00009991"/>
    </source>
</evidence>
<dbReference type="InterPro" id="IPR030700">
    <property type="entry name" value="N-end_Aminoacyl_Trfase"/>
</dbReference>
<keyword evidence="3" id="KW-0808">Transferase</keyword>
<comment type="similarity">
    <text evidence="1">Belongs to the R-transferase family.</text>
</comment>
<dbReference type="InterPro" id="IPR007471">
    <property type="entry name" value="N-end_Aminoacyl_Trfase_N"/>
</dbReference>
<gene>
    <name evidence="8" type="ORF">NliqN6_0571</name>
</gene>
<dbReference type="EC" id="2.3.2.8" evidence="2"/>
<dbReference type="InterPro" id="IPR016181">
    <property type="entry name" value="Acyl_CoA_acyltransferase"/>
</dbReference>
<feature type="region of interest" description="Disordered" evidence="5">
    <location>
        <begin position="62"/>
        <end position="81"/>
    </location>
</feature>
<dbReference type="GO" id="GO:0005737">
    <property type="term" value="C:cytoplasm"/>
    <property type="evidence" value="ECO:0007669"/>
    <property type="project" value="TreeGrafter"/>
</dbReference>
<dbReference type="GO" id="GO:0004057">
    <property type="term" value="F:arginyl-tRNA--protein transferase activity"/>
    <property type="evidence" value="ECO:0007669"/>
    <property type="project" value="UniProtKB-EC"/>
</dbReference>
<feature type="domain" description="N-end aminoacyl transferase N-terminal" evidence="6">
    <location>
        <begin position="59"/>
        <end position="135"/>
    </location>
</feature>
<reference evidence="8" key="1">
    <citation type="submission" date="2020-07" db="EMBL/GenBank/DDBJ databases">
        <title>Draft Genome Sequence of a Deep-Sea Yeast, Naganishia (Cryptococcus) liquefaciens strain N6.</title>
        <authorList>
            <person name="Han Y.W."/>
            <person name="Kajitani R."/>
            <person name="Morimoto H."/>
            <person name="Parhat M."/>
            <person name="Tsubouchi H."/>
            <person name="Bakenova O."/>
            <person name="Ogata M."/>
            <person name="Argunhan B."/>
            <person name="Aoki R."/>
            <person name="Kajiwara S."/>
            <person name="Itoh T."/>
            <person name="Iwasaki H."/>
        </authorList>
    </citation>
    <scope>NUCLEOTIDE SEQUENCE</scope>
    <source>
        <strain evidence="8">N6</strain>
    </source>
</reference>
<comment type="caution">
    <text evidence="8">The sequence shown here is derived from an EMBL/GenBank/DDBJ whole genome shotgun (WGS) entry which is preliminary data.</text>
</comment>
<feature type="compositionally biased region" description="Polar residues" evidence="5">
    <location>
        <begin position="31"/>
        <end position="41"/>
    </location>
</feature>
<evidence type="ECO:0000313" key="9">
    <source>
        <dbReference type="Proteomes" id="UP000620104"/>
    </source>
</evidence>
<dbReference type="Pfam" id="PF04377">
    <property type="entry name" value="ATE_C"/>
    <property type="match status" value="1"/>
</dbReference>
<feature type="compositionally biased region" description="Low complexity" evidence="5">
    <location>
        <begin position="1"/>
        <end position="13"/>
    </location>
</feature>
<evidence type="ECO:0000259" key="7">
    <source>
        <dbReference type="Pfam" id="PF04377"/>
    </source>
</evidence>
<dbReference type="Proteomes" id="UP000620104">
    <property type="component" value="Unassembled WGS sequence"/>
</dbReference>
<dbReference type="OrthoDB" id="74183at2759"/>
<organism evidence="8 9">
    <name type="scientific">Naganishia liquefaciens</name>
    <dbReference type="NCBI Taxonomy" id="104408"/>
    <lineage>
        <taxon>Eukaryota</taxon>
        <taxon>Fungi</taxon>
        <taxon>Dikarya</taxon>
        <taxon>Basidiomycota</taxon>
        <taxon>Agaricomycotina</taxon>
        <taxon>Tremellomycetes</taxon>
        <taxon>Filobasidiales</taxon>
        <taxon>Filobasidiaceae</taxon>
        <taxon>Naganishia</taxon>
    </lineage>
</organism>
<feature type="domain" description="N-end rule aminoacyl transferase C-terminal" evidence="7">
    <location>
        <begin position="220"/>
        <end position="368"/>
    </location>
</feature>
<dbReference type="AlphaFoldDB" id="A0A8H3TPX7"/>
<dbReference type="SUPFAM" id="SSF55729">
    <property type="entry name" value="Acyl-CoA N-acyltransferases (Nat)"/>
    <property type="match status" value="1"/>
</dbReference>
<keyword evidence="9" id="KW-1185">Reference proteome</keyword>
<evidence type="ECO:0000313" key="8">
    <source>
        <dbReference type="EMBL" id="GHJ84169.1"/>
    </source>
</evidence>
<dbReference type="Pfam" id="PF04376">
    <property type="entry name" value="ATE_N"/>
    <property type="match status" value="1"/>
</dbReference>
<evidence type="ECO:0000256" key="2">
    <source>
        <dbReference type="ARBA" id="ARBA00012025"/>
    </source>
</evidence>
<accession>A0A8H3TPX7</accession>
<proteinExistence type="inferred from homology"/>
<protein>
    <recommendedName>
        <fullName evidence="2">arginyltransferase</fullName>
        <ecNumber evidence="2">2.3.2.8</ecNumber>
    </recommendedName>
</protein>
<evidence type="ECO:0000259" key="6">
    <source>
        <dbReference type="Pfam" id="PF04376"/>
    </source>
</evidence>
<evidence type="ECO:0000256" key="5">
    <source>
        <dbReference type="SAM" id="MobiDB-lite"/>
    </source>
</evidence>
<dbReference type="InterPro" id="IPR007472">
    <property type="entry name" value="N-end_Aminoacyl_Trfase_C"/>
</dbReference>
<name>A0A8H3TPX7_9TREE</name>
<dbReference type="PANTHER" id="PTHR21367:SF1">
    <property type="entry name" value="ARGINYL-TRNA--PROTEIN TRANSFERASE 1"/>
    <property type="match status" value="1"/>
</dbReference>
<keyword evidence="4" id="KW-0012">Acyltransferase</keyword>
<dbReference type="EMBL" id="BLZA01000007">
    <property type="protein sequence ID" value="GHJ84169.1"/>
    <property type="molecule type" value="Genomic_DNA"/>
</dbReference>
<evidence type="ECO:0000256" key="4">
    <source>
        <dbReference type="ARBA" id="ARBA00023315"/>
    </source>
</evidence>
<sequence>MAEPDTTEATAESATDESMETTSSDADSDSHAVSNSETSDIIQDASFPTLIEPNGYSASTCGYCSTGNRDTSPRSSRSYGMTSVQMAPRIYQDLIDRGWRRSGTYVYHPDMANTCCPQYTIRLDALQFDPGKDKKMRYLINRWKRYIVEGVKPGETIATEEKIEGKEKGGKKNRNKQSKTQGYDYIQELRSAEYDQATATGVQPALRYEVMLVPAAVTQERFALYKRYQETIHHDRPGKNHISGFNRFLCKNPLGRQRIPYPNPKDVPSILPRHFGCFHQLHRVDGRLVAFSVLDILPGCVSSVYFVWDPDFAWASLGKLSALREAALAREFYNAGMTGMSWLYMGYYIRTCQKMRYKGDYSPSQLLDPGTNTFYPLQDAVKVIDKRPRGYTPLDTNPDTLQIPGSLEDPEIAANEKSERWPRRETLEVWPDPPPPSFMDPHRIPVDYLEKLLVFVKGSLSLLKFIPFMNRTAVHKIVAELVAALGTGRLATLDEPETEVYLAL</sequence>